<reference evidence="1 2" key="1">
    <citation type="submission" date="2022-01" db="EMBL/GenBank/DDBJ databases">
        <title>VMRC isolate genome collection.</title>
        <authorList>
            <person name="France M."/>
            <person name="Rutt L."/>
            <person name="Humphrys M."/>
            <person name="Ravel J."/>
        </authorList>
    </citation>
    <scope>NUCLEOTIDE SEQUENCE [LARGE SCALE GENOMIC DNA]</scope>
    <source>
        <strain evidence="1 2">C0172B4</strain>
    </source>
</reference>
<protein>
    <submittedName>
        <fullName evidence="1">Uncharacterized protein</fullName>
    </submittedName>
</protein>
<comment type="caution">
    <text evidence="1">The sequence shown here is derived from an EMBL/GenBank/DDBJ whole genome shotgun (WGS) entry which is preliminary data.</text>
</comment>
<accession>A0ABT4K1G6</accession>
<proteinExistence type="predicted"/>
<keyword evidence="2" id="KW-1185">Reference proteome</keyword>
<dbReference type="RefSeq" id="WP_269254489.1">
    <property type="nucleotide sequence ID" value="NZ_JAKHPU010000002.1"/>
</dbReference>
<name>A0ABT4K1G6_9LACO</name>
<sequence>MKPSEILIAEISGKRPGDKSARPTERYTWNLDKVIISNNSEGYETDWPIVNVPQDYVDWYKSKAKTSDNAWYAPMNRSYAIKYAREHGYKYLIQLDDNINTIMIRYRKDDAEYATLPDGELKKQLPTDVAMYLCEVLEETNAGICGMSVRSASTPNDDFIRERYVYSFFAMKLEACKDFYQGDFEDDIEYRLKLKQKKIPMLCVCPFLHGKTAQEGTKDLTGNRKAYQEVGIKRGEHMSILYGDYYQAGISDRGAGLERKNQEKFRYKVKSFKVGTMVHDWEKLKRDFSKLLAKYAPIRPTKIVVKVDKPN</sequence>
<evidence type="ECO:0000313" key="2">
    <source>
        <dbReference type="Proteomes" id="UP001211420"/>
    </source>
</evidence>
<dbReference type="EMBL" id="JAKHPW010000002">
    <property type="protein sequence ID" value="MCZ3621880.1"/>
    <property type="molecule type" value="Genomic_DNA"/>
</dbReference>
<dbReference type="Proteomes" id="UP001211420">
    <property type="component" value="Unassembled WGS sequence"/>
</dbReference>
<evidence type="ECO:0000313" key="1">
    <source>
        <dbReference type="EMBL" id="MCZ3621880.1"/>
    </source>
</evidence>
<organism evidence="1 2">
    <name type="scientific">Lactobacillus mulieris</name>
    <dbReference type="NCBI Taxonomy" id="2508708"/>
    <lineage>
        <taxon>Bacteria</taxon>
        <taxon>Bacillati</taxon>
        <taxon>Bacillota</taxon>
        <taxon>Bacilli</taxon>
        <taxon>Lactobacillales</taxon>
        <taxon>Lactobacillaceae</taxon>
        <taxon>Lactobacillus</taxon>
    </lineage>
</organism>
<gene>
    <name evidence="1" type="ORF">L2772_03210</name>
</gene>